<proteinExistence type="predicted"/>
<sequence>MWRMVCESHRFRGSWVLSLGLLLSIVGIGAARAELLQWSLKPDFATCQKTDDAVWVEYAGGQDCIRFFSGGTIENAPIALVLLRGDTEGWVKRKPADIPDNTVEAQKGRAERTAQVTGVPVIVLARPGTYGSSGNHLRRRQAAEFMALNSALDAIKQRYGIKQFVLMGHSGGATAAAALLTLGRGDVSCAVLTSGAFGLLERAQMLRAESGLKQRPGRDTTGLPAPYDPMEHISGIARNPRLNIIVIGNPRDRVTPFLLQRRFVELLNGNGYSAQLMIYAAFPPRYHDLRENIGLRQAAACAKQLQL</sequence>
<evidence type="ECO:0000313" key="4">
    <source>
        <dbReference type="Proteomes" id="UP000327108"/>
    </source>
</evidence>
<reference evidence="2 4" key="2">
    <citation type="submission" date="2019-09" db="EMBL/GenBank/DDBJ databases">
        <title>Biological control of the noxious weed angled onion (Allium triquetrum) thwarted by endophytic bacteria in Victoria, Australia.</title>
        <authorList>
            <person name="Tehranchian P."/>
            <person name="Adair R.J."/>
            <person name="Van T.H."/>
            <person name="Morrison P.D."/>
            <person name="Williams H."/>
            <person name="Lawrie A.C."/>
        </authorList>
    </citation>
    <scope>NUCLEOTIDE SEQUENCE [LARGE SCALE GENOMIC DNA]</scope>
    <source>
        <strain evidence="2 4">RPTAtOch1</strain>
    </source>
</reference>
<keyword evidence="4" id="KW-1185">Reference proteome</keyword>
<evidence type="ECO:0000313" key="1">
    <source>
        <dbReference type="EMBL" id="ASV87543.1"/>
    </source>
</evidence>
<evidence type="ECO:0000313" key="2">
    <source>
        <dbReference type="EMBL" id="KAA9368139.1"/>
    </source>
</evidence>
<dbReference type="SUPFAM" id="SSF53474">
    <property type="entry name" value="alpha/beta-Hydrolases"/>
    <property type="match status" value="1"/>
</dbReference>
<gene>
    <name evidence="1" type="ORF">CES85_1832</name>
    <name evidence="2" type="ORF">F3W84_11725</name>
</gene>
<accession>A0A248UL02</accession>
<dbReference type="KEGG" id="och:CES85_1832"/>
<dbReference type="AlphaFoldDB" id="A0A248UL02"/>
<dbReference type="EMBL" id="CP022604">
    <property type="protein sequence ID" value="ASV87543.1"/>
    <property type="molecule type" value="Genomic_DNA"/>
</dbReference>
<dbReference type="Proteomes" id="UP000215256">
    <property type="component" value="Chromosome 1"/>
</dbReference>
<dbReference type="EMBL" id="VYXQ01000009">
    <property type="protein sequence ID" value="KAA9368139.1"/>
    <property type="molecule type" value="Genomic_DNA"/>
</dbReference>
<keyword evidence="1" id="KW-0378">Hydrolase</keyword>
<name>A0A248UL02_9HYPH</name>
<evidence type="ECO:0000313" key="3">
    <source>
        <dbReference type="Proteomes" id="UP000215256"/>
    </source>
</evidence>
<dbReference type="OrthoDB" id="7015419at2"/>
<dbReference type="GO" id="GO:0016787">
    <property type="term" value="F:hydrolase activity"/>
    <property type="evidence" value="ECO:0007669"/>
    <property type="project" value="UniProtKB-KW"/>
</dbReference>
<dbReference type="InterPro" id="IPR029058">
    <property type="entry name" value="AB_hydrolase_fold"/>
</dbReference>
<organism evidence="1 3">
    <name type="scientific">Ochrobactrum quorumnocens</name>
    <dbReference type="NCBI Taxonomy" id="271865"/>
    <lineage>
        <taxon>Bacteria</taxon>
        <taxon>Pseudomonadati</taxon>
        <taxon>Pseudomonadota</taxon>
        <taxon>Alphaproteobacteria</taxon>
        <taxon>Hyphomicrobiales</taxon>
        <taxon>Brucellaceae</taxon>
        <taxon>Brucella/Ochrobactrum group</taxon>
        <taxon>Ochrobactrum</taxon>
    </lineage>
</organism>
<protein>
    <submittedName>
        <fullName evidence="1 2">Alpha/beta hydrolase</fullName>
    </submittedName>
</protein>
<dbReference type="Gene3D" id="3.40.50.1820">
    <property type="entry name" value="alpha/beta hydrolase"/>
    <property type="match status" value="1"/>
</dbReference>
<reference evidence="1 3" key="1">
    <citation type="submission" date="2017-07" db="EMBL/GenBank/DDBJ databases">
        <title>Phylogenetic study on the rhizospheric bacterium Ochrobactrum sp. A44.</title>
        <authorList>
            <person name="Krzyzanowska D.M."/>
            <person name="Ossowicki A."/>
            <person name="Rajewska M."/>
            <person name="Maciag T."/>
            <person name="Kaczynski Z."/>
            <person name="Czerwicka M."/>
            <person name="Jafra S."/>
        </authorList>
    </citation>
    <scope>NUCLEOTIDE SEQUENCE [LARGE SCALE GENOMIC DNA]</scope>
    <source>
        <strain evidence="1 3">A44</strain>
    </source>
</reference>
<dbReference type="Proteomes" id="UP000327108">
    <property type="component" value="Unassembled WGS sequence"/>
</dbReference>